<dbReference type="EMBL" id="BAAAZR010000008">
    <property type="protein sequence ID" value="GAA3813058.1"/>
    <property type="molecule type" value="Genomic_DNA"/>
</dbReference>
<dbReference type="InterPro" id="IPR002204">
    <property type="entry name" value="3-OH-isobutyrate_DH-rel_CS"/>
</dbReference>
<dbReference type="InterPro" id="IPR006115">
    <property type="entry name" value="6PGDH_NADP-bd"/>
</dbReference>
<dbReference type="SUPFAM" id="SSF48179">
    <property type="entry name" value="6-phosphogluconate dehydrogenase C-terminal domain-like"/>
    <property type="match status" value="1"/>
</dbReference>
<dbReference type="InterPro" id="IPR029154">
    <property type="entry name" value="HIBADH-like_NADP-bd"/>
</dbReference>
<dbReference type="PANTHER" id="PTHR43060:SF15">
    <property type="entry name" value="3-HYDROXYISOBUTYRATE DEHYDROGENASE-LIKE 1, MITOCHONDRIAL-RELATED"/>
    <property type="match status" value="1"/>
</dbReference>
<evidence type="ECO:0000259" key="4">
    <source>
        <dbReference type="Pfam" id="PF03446"/>
    </source>
</evidence>
<keyword evidence="7" id="KW-1185">Reference proteome</keyword>
<comment type="caution">
    <text evidence="6">The sequence shown here is derived from an EMBL/GenBank/DDBJ whole genome shotgun (WGS) entry which is preliminary data.</text>
</comment>
<dbReference type="PANTHER" id="PTHR43060">
    <property type="entry name" value="3-HYDROXYISOBUTYRATE DEHYDROGENASE-LIKE 1, MITOCHONDRIAL-RELATED"/>
    <property type="match status" value="1"/>
</dbReference>
<comment type="similarity">
    <text evidence="1">Belongs to the HIBADH-related family.</text>
</comment>
<evidence type="ECO:0000256" key="3">
    <source>
        <dbReference type="ARBA" id="ARBA00023027"/>
    </source>
</evidence>
<dbReference type="PROSITE" id="PS00895">
    <property type="entry name" value="3_HYDROXYISOBUT_DH"/>
    <property type="match status" value="1"/>
</dbReference>
<dbReference type="Gene3D" id="1.10.1040.10">
    <property type="entry name" value="N-(1-d-carboxylethyl)-l-norvaline Dehydrogenase, domain 2"/>
    <property type="match status" value="1"/>
</dbReference>
<name>A0ABP7I9W3_9ACTN</name>
<dbReference type="Pfam" id="PF03446">
    <property type="entry name" value="NAD_binding_2"/>
    <property type="match status" value="1"/>
</dbReference>
<gene>
    <name evidence="6" type="ORF">GCM10022226_37240</name>
</gene>
<dbReference type="RefSeq" id="WP_344941135.1">
    <property type="nucleotide sequence ID" value="NZ_BAAAZR010000008.1"/>
</dbReference>
<dbReference type="PIRSF" id="PIRSF000103">
    <property type="entry name" value="HIBADH"/>
    <property type="match status" value="1"/>
</dbReference>
<sequence>MKIGFIGLGNMGGPMSRNLLAAGHDVAVHDLRQETAAELVSLGATWRATPRATGADREVVITMLPTPRHVESVLLGGPDGLLDGLVPGAVWIDMSTSVPDDKVRAAAVAHGVHVLDAPVSGMAKGARAGTLQIFAGGDEAVFDRVRPVLDVMGDPERVLHVGPNGAGYAVKLMINLLWFAHLVATTEVLTVGVKAGVDLDVLRRALIASPANSNFLESDVLSVLRDGDYDESFAIALACKDLGLAVDLARATGVPVELSAVVEQVYRRARAAYGDLAGEMTPVKLWEDLTGTPLRLKETA</sequence>
<organism evidence="6 7">
    <name type="scientific">Sphaerisporangium flaviroseum</name>
    <dbReference type="NCBI Taxonomy" id="509199"/>
    <lineage>
        <taxon>Bacteria</taxon>
        <taxon>Bacillati</taxon>
        <taxon>Actinomycetota</taxon>
        <taxon>Actinomycetes</taxon>
        <taxon>Streptosporangiales</taxon>
        <taxon>Streptosporangiaceae</taxon>
        <taxon>Sphaerisporangium</taxon>
    </lineage>
</organism>
<dbReference type="InterPro" id="IPR013328">
    <property type="entry name" value="6PGD_dom2"/>
</dbReference>
<dbReference type="Proteomes" id="UP001500888">
    <property type="component" value="Unassembled WGS sequence"/>
</dbReference>
<dbReference type="InterPro" id="IPR036291">
    <property type="entry name" value="NAD(P)-bd_dom_sf"/>
</dbReference>
<evidence type="ECO:0000256" key="2">
    <source>
        <dbReference type="ARBA" id="ARBA00023002"/>
    </source>
</evidence>
<dbReference type="InterPro" id="IPR008927">
    <property type="entry name" value="6-PGluconate_DH-like_C_sf"/>
</dbReference>
<keyword evidence="2" id="KW-0560">Oxidoreductase</keyword>
<dbReference type="Pfam" id="PF14833">
    <property type="entry name" value="NAD_binding_11"/>
    <property type="match status" value="1"/>
</dbReference>
<keyword evidence="3" id="KW-0520">NAD</keyword>
<dbReference type="InterPro" id="IPR015815">
    <property type="entry name" value="HIBADH-related"/>
</dbReference>
<dbReference type="Gene3D" id="3.40.50.720">
    <property type="entry name" value="NAD(P)-binding Rossmann-like Domain"/>
    <property type="match status" value="1"/>
</dbReference>
<evidence type="ECO:0000256" key="1">
    <source>
        <dbReference type="ARBA" id="ARBA00009080"/>
    </source>
</evidence>
<feature type="domain" description="3-hydroxyisobutyrate dehydrogenase-like NAD-binding" evidence="5">
    <location>
        <begin position="165"/>
        <end position="285"/>
    </location>
</feature>
<evidence type="ECO:0000259" key="5">
    <source>
        <dbReference type="Pfam" id="PF14833"/>
    </source>
</evidence>
<reference evidence="7" key="1">
    <citation type="journal article" date="2019" name="Int. J. Syst. Evol. Microbiol.">
        <title>The Global Catalogue of Microorganisms (GCM) 10K type strain sequencing project: providing services to taxonomists for standard genome sequencing and annotation.</title>
        <authorList>
            <consortium name="The Broad Institute Genomics Platform"/>
            <consortium name="The Broad Institute Genome Sequencing Center for Infectious Disease"/>
            <person name="Wu L."/>
            <person name="Ma J."/>
        </authorList>
    </citation>
    <scope>NUCLEOTIDE SEQUENCE [LARGE SCALE GENOMIC DNA]</scope>
    <source>
        <strain evidence="7">JCM 16908</strain>
    </source>
</reference>
<evidence type="ECO:0000313" key="7">
    <source>
        <dbReference type="Proteomes" id="UP001500888"/>
    </source>
</evidence>
<feature type="domain" description="6-phosphogluconate dehydrogenase NADP-binding" evidence="4">
    <location>
        <begin position="2"/>
        <end position="160"/>
    </location>
</feature>
<evidence type="ECO:0000313" key="6">
    <source>
        <dbReference type="EMBL" id="GAA3813058.1"/>
    </source>
</evidence>
<proteinExistence type="inferred from homology"/>
<accession>A0ABP7I9W3</accession>
<protein>
    <submittedName>
        <fullName evidence="6">NAD(P)-dependent oxidoreductase</fullName>
    </submittedName>
</protein>
<dbReference type="SUPFAM" id="SSF51735">
    <property type="entry name" value="NAD(P)-binding Rossmann-fold domains"/>
    <property type="match status" value="1"/>
</dbReference>